<evidence type="ECO:0000313" key="1">
    <source>
        <dbReference type="EMBL" id="PRP97492.1"/>
    </source>
</evidence>
<gene>
    <name evidence="1" type="ORF">ENSA5_33850</name>
</gene>
<dbReference type="OrthoDB" id="5514929at2"/>
<protein>
    <submittedName>
        <fullName evidence="1">Uncharacterized protein</fullName>
    </submittedName>
</protein>
<evidence type="ECO:0000313" key="2">
    <source>
        <dbReference type="Proteomes" id="UP000237968"/>
    </source>
</evidence>
<proteinExistence type="predicted"/>
<comment type="caution">
    <text evidence="1">The sequence shown here is derived from an EMBL/GenBank/DDBJ whole genome shotgun (WGS) entry which is preliminary data.</text>
</comment>
<reference evidence="1 2" key="1">
    <citation type="submission" date="2018-03" db="EMBL/GenBank/DDBJ databases">
        <title>Draft Genome Sequences of the Obligatory Marine Myxobacteria Enhygromyxa salina SWB005.</title>
        <authorList>
            <person name="Poehlein A."/>
            <person name="Moghaddam J.A."/>
            <person name="Harms H."/>
            <person name="Alanjari M."/>
            <person name="Koenig G.M."/>
            <person name="Daniel R."/>
            <person name="Schaeberle T.F."/>
        </authorList>
    </citation>
    <scope>NUCLEOTIDE SEQUENCE [LARGE SCALE GENOMIC DNA]</scope>
    <source>
        <strain evidence="1 2">SWB005</strain>
    </source>
</reference>
<dbReference type="Proteomes" id="UP000237968">
    <property type="component" value="Unassembled WGS sequence"/>
</dbReference>
<name>A0A2S9XXB2_9BACT</name>
<accession>A0A2S9XXB2</accession>
<organism evidence="1 2">
    <name type="scientific">Enhygromyxa salina</name>
    <dbReference type="NCBI Taxonomy" id="215803"/>
    <lineage>
        <taxon>Bacteria</taxon>
        <taxon>Pseudomonadati</taxon>
        <taxon>Myxococcota</taxon>
        <taxon>Polyangia</taxon>
        <taxon>Nannocystales</taxon>
        <taxon>Nannocystaceae</taxon>
        <taxon>Enhygromyxa</taxon>
    </lineage>
</organism>
<dbReference type="RefSeq" id="WP_106392738.1">
    <property type="nucleotide sequence ID" value="NZ_PVNK01000156.1"/>
</dbReference>
<dbReference type="AlphaFoldDB" id="A0A2S9XXB2"/>
<dbReference type="EMBL" id="PVNK01000156">
    <property type="protein sequence ID" value="PRP97492.1"/>
    <property type="molecule type" value="Genomic_DNA"/>
</dbReference>
<keyword evidence="2" id="KW-1185">Reference proteome</keyword>
<sequence length="192" mass="22284">MVASADDGAPRPRIRDRIAVAGFLILFLIPMFARSTVAQRPLPGAPELLTKLHNIACLFTHKPSAWGSYYVQVRYPERPSWETLDQAELFPLQPFGRRTRMHRLLVAWRGKPSPKTEDMARWIVERHASLHPELPLPEAVRLTRAWMIPSRDDPPEQGWRHPTWLEVPPKRRRVIAVYLVEDLLEHRAQEAE</sequence>